<reference evidence="1 2" key="1">
    <citation type="submission" date="2020-03" db="EMBL/GenBank/DDBJ databases">
        <title>Soil Listeria distribution.</title>
        <authorList>
            <person name="Liao J."/>
            <person name="Wiedmann M."/>
        </authorList>
    </citation>
    <scope>NUCLEOTIDE SEQUENCE [LARGE SCALE GENOMIC DNA]</scope>
    <source>
        <strain evidence="1 2">FSL L7-1507</strain>
    </source>
</reference>
<dbReference type="EMBL" id="JAARRM010000004">
    <property type="protein sequence ID" value="MBC1522117.1"/>
    <property type="molecule type" value="Genomic_DNA"/>
</dbReference>
<accession>A0A841ZRG4</accession>
<proteinExistence type="predicted"/>
<dbReference type="AlphaFoldDB" id="A0A841ZRG4"/>
<name>A0A841ZRG4_9LIST</name>
<dbReference type="Proteomes" id="UP000559885">
    <property type="component" value="Unassembled WGS sequence"/>
</dbReference>
<protein>
    <submittedName>
        <fullName evidence="1">Uncharacterized protein</fullName>
    </submittedName>
</protein>
<evidence type="ECO:0000313" key="2">
    <source>
        <dbReference type="Proteomes" id="UP000559885"/>
    </source>
</evidence>
<dbReference type="RefSeq" id="WP_185374457.1">
    <property type="nucleotide sequence ID" value="NZ_JAARRM010000004.1"/>
</dbReference>
<evidence type="ECO:0000313" key="1">
    <source>
        <dbReference type="EMBL" id="MBC1522117.1"/>
    </source>
</evidence>
<comment type="caution">
    <text evidence="1">The sequence shown here is derived from an EMBL/GenBank/DDBJ whole genome shotgun (WGS) entry which is preliminary data.</text>
</comment>
<organism evidence="1 2">
    <name type="scientific">Listeria aquatica</name>
    <dbReference type="NCBI Taxonomy" id="1494960"/>
    <lineage>
        <taxon>Bacteria</taxon>
        <taxon>Bacillati</taxon>
        <taxon>Bacillota</taxon>
        <taxon>Bacilli</taxon>
        <taxon>Bacillales</taxon>
        <taxon>Listeriaceae</taxon>
        <taxon>Listeria</taxon>
    </lineage>
</organism>
<sequence>MKKYFVVVLTVFLIFGSIVPATSFASSGEAVITSADESQSIGSDLKVIQPAGEIVLFSNQTRLEGLSTVLCLGTLLI</sequence>
<gene>
    <name evidence="1" type="ORF">HB912_10710</name>
</gene>